<dbReference type="GeneID" id="88811563"/>
<name>A0ABX8GEF1_EXIAC</name>
<keyword evidence="2" id="KW-1185">Reference proteome</keyword>
<organism evidence="1 2">
    <name type="scientific">Exiguobacterium acetylicum</name>
    <name type="common">Brevibacterium acetylicum</name>
    <dbReference type="NCBI Taxonomy" id="41170"/>
    <lineage>
        <taxon>Bacteria</taxon>
        <taxon>Bacillati</taxon>
        <taxon>Bacillota</taxon>
        <taxon>Bacilli</taxon>
        <taxon>Bacillales</taxon>
        <taxon>Bacillales Family XII. Incertae Sedis</taxon>
        <taxon>Exiguobacterium</taxon>
    </lineage>
</organism>
<evidence type="ECO:0000313" key="2">
    <source>
        <dbReference type="Proteomes" id="UP000679498"/>
    </source>
</evidence>
<reference evidence="1 2" key="1">
    <citation type="submission" date="2021-05" db="EMBL/GenBank/DDBJ databases">
        <title>Biocontrol using Exiguobacterium acetylicum SI17 against litchi downy blight caused by Peronophythora litchii.</title>
        <authorList>
            <person name="Zheng L."/>
        </authorList>
    </citation>
    <scope>NUCLEOTIDE SEQUENCE [LARGE SCALE GENOMIC DNA]</scope>
    <source>
        <strain evidence="1 2">SI17</strain>
    </source>
</reference>
<gene>
    <name evidence="1" type="ORF">KKI46_07755</name>
</gene>
<dbReference type="Proteomes" id="UP000679498">
    <property type="component" value="Chromosome"/>
</dbReference>
<protein>
    <submittedName>
        <fullName evidence="1">Uncharacterized protein</fullName>
    </submittedName>
</protein>
<evidence type="ECO:0000313" key="1">
    <source>
        <dbReference type="EMBL" id="QWB31527.1"/>
    </source>
</evidence>
<dbReference type="EMBL" id="CP075897">
    <property type="protein sequence ID" value="QWB31527.1"/>
    <property type="molecule type" value="Genomic_DNA"/>
</dbReference>
<sequence>MLIQVGFVFEKTQDMEHAVRMVLDAFHSDIRCLRYSYATDIDGSHWNEEKGLPKDWRPLLNHHYGNASLVFLAYHGLITVPVRMTIEKEPDCFGFRFGFQEEKLIPLTTDQQELMFMEDMQRIADRSSALYAFCDFDAEIEHAITEREHINREYAIVYWSQQQTFLKNSWKIDGFTSR</sequence>
<proteinExistence type="predicted"/>
<accession>A0ABX8GEF1</accession>
<dbReference type="RefSeq" id="WP_069940602.1">
    <property type="nucleotide sequence ID" value="NZ_CP075897.1"/>
</dbReference>
<dbReference type="InterPro" id="IPR028951">
    <property type="entry name" value="Imm64"/>
</dbReference>
<dbReference type="Pfam" id="PF15600">
    <property type="entry name" value="Imm64"/>
    <property type="match status" value="1"/>
</dbReference>